<comment type="catalytic activity">
    <reaction evidence="6">
        <text>a 4-saturated-(3S)-3-hydroxyacyl-CoA = a (3E)-enoyl-CoA + H2O</text>
        <dbReference type="Rhea" id="RHEA:20724"/>
        <dbReference type="ChEBI" id="CHEBI:15377"/>
        <dbReference type="ChEBI" id="CHEBI:58521"/>
        <dbReference type="ChEBI" id="CHEBI:137480"/>
        <dbReference type="EC" id="4.2.1.17"/>
    </reaction>
</comment>
<evidence type="ECO:0000313" key="9">
    <source>
        <dbReference type="Proteomes" id="UP000467379"/>
    </source>
</evidence>
<dbReference type="SUPFAM" id="SSF52096">
    <property type="entry name" value="ClpP/crotonase"/>
    <property type="match status" value="1"/>
</dbReference>
<evidence type="ECO:0000256" key="5">
    <source>
        <dbReference type="ARBA" id="ARBA00023709"/>
    </source>
</evidence>
<keyword evidence="9" id="KW-1185">Reference proteome</keyword>
<evidence type="ECO:0000313" key="8">
    <source>
        <dbReference type="EMBL" id="BBZ15597.1"/>
    </source>
</evidence>
<accession>A0ABN6BGJ9</accession>
<name>A0ABN6BGJ9_9MYCO</name>
<geneLocation type="plasmid" evidence="8 9">
    <name>pJCM12687</name>
</geneLocation>
<dbReference type="InterPro" id="IPR001753">
    <property type="entry name" value="Enoyl-CoA_hydra/iso"/>
</dbReference>
<comment type="catalytic activity">
    <reaction evidence="5">
        <text>a (3S)-3-hydroxyacyl-CoA = a (2E)-enoyl-CoA + H2O</text>
        <dbReference type="Rhea" id="RHEA:16105"/>
        <dbReference type="ChEBI" id="CHEBI:15377"/>
        <dbReference type="ChEBI" id="CHEBI:57318"/>
        <dbReference type="ChEBI" id="CHEBI:58856"/>
        <dbReference type="EC" id="4.2.1.17"/>
    </reaction>
</comment>
<keyword evidence="3" id="KW-0276">Fatty acid metabolism</keyword>
<dbReference type="InterPro" id="IPR018376">
    <property type="entry name" value="Enoyl-CoA_hyd/isom_CS"/>
</dbReference>
<evidence type="ECO:0000256" key="7">
    <source>
        <dbReference type="RuleBase" id="RU003707"/>
    </source>
</evidence>
<dbReference type="GO" id="GO:0016853">
    <property type="term" value="F:isomerase activity"/>
    <property type="evidence" value="ECO:0007669"/>
    <property type="project" value="UniProtKB-KW"/>
</dbReference>
<keyword evidence="8" id="KW-0413">Isomerase</keyword>
<dbReference type="InterPro" id="IPR014748">
    <property type="entry name" value="Enoyl-CoA_hydra_C"/>
</dbReference>
<comment type="similarity">
    <text evidence="2 7">Belongs to the enoyl-CoA hydratase/isomerase family.</text>
</comment>
<protein>
    <submittedName>
        <fullName evidence="8">2-(1,2-epoxy-1,2-dihydrophenyl)acetyl-CoA isomerase</fullName>
    </submittedName>
</protein>
<dbReference type="Gene3D" id="3.90.226.10">
    <property type="entry name" value="2-enoyl-CoA Hydratase, Chain A, domain 1"/>
    <property type="match status" value="1"/>
</dbReference>
<dbReference type="CDD" id="cd06558">
    <property type="entry name" value="crotonase-like"/>
    <property type="match status" value="1"/>
</dbReference>
<gene>
    <name evidence="8" type="ORF">MBRA_57920</name>
</gene>
<dbReference type="PROSITE" id="PS00166">
    <property type="entry name" value="ENOYL_COA_HYDRATASE"/>
    <property type="match status" value="1"/>
</dbReference>
<dbReference type="PANTHER" id="PTHR43459">
    <property type="entry name" value="ENOYL-COA HYDRATASE"/>
    <property type="match status" value="1"/>
</dbReference>
<keyword evidence="4" id="KW-0443">Lipid metabolism</keyword>
<evidence type="ECO:0000256" key="3">
    <source>
        <dbReference type="ARBA" id="ARBA00022832"/>
    </source>
</evidence>
<sequence length="260" mass="27798">MAEGTDMAVWLDRNDRVAWVHLDKPETLNALAPDDFAHLAELFDEIARTPSDRAMVIVGEGKAFCAGANLSEVNRDEHVLHLMRRIHAAAANLHKMSKPSIAAVHGVAAGAGANLALGCDLVVATRTASFCQVFVKRGLSPDFGGTWLLPRLVGMQMAKQLAMLGDTVDAETALRIGLVCAVVADDELHSYTDALARRLADGPPIALAQTKQLFGRAATNSFDEQLDAEAAAVAINVATEDCAEGITAFLERRSPVFRGR</sequence>
<reference evidence="8 9" key="1">
    <citation type="journal article" date="2019" name="Emerg. Microbes Infect.">
        <title>Comprehensive subspecies identification of 175 nontuberculous mycobacteria species based on 7547 genomic profiles.</title>
        <authorList>
            <person name="Matsumoto Y."/>
            <person name="Kinjo T."/>
            <person name="Motooka D."/>
            <person name="Nabeya D."/>
            <person name="Jung N."/>
            <person name="Uechi K."/>
            <person name="Horii T."/>
            <person name="Iida T."/>
            <person name="Fujita J."/>
            <person name="Nakamura S."/>
        </authorList>
    </citation>
    <scope>NUCLEOTIDE SEQUENCE [LARGE SCALE GENOMIC DNA]</scope>
    <source>
        <strain evidence="8 9">JCM 12687</strain>
        <plasmid evidence="8">pJCM12687</plasmid>
    </source>
</reference>
<keyword evidence="8" id="KW-0614">Plasmid</keyword>
<dbReference type="PANTHER" id="PTHR43459:SF1">
    <property type="entry name" value="EG:BACN32G11.4 PROTEIN"/>
    <property type="match status" value="1"/>
</dbReference>
<evidence type="ECO:0000256" key="4">
    <source>
        <dbReference type="ARBA" id="ARBA00023098"/>
    </source>
</evidence>
<dbReference type="InterPro" id="IPR029045">
    <property type="entry name" value="ClpP/crotonase-like_dom_sf"/>
</dbReference>
<proteinExistence type="inferred from homology"/>
<dbReference type="Pfam" id="PF00378">
    <property type="entry name" value="ECH_1"/>
    <property type="match status" value="1"/>
</dbReference>
<evidence type="ECO:0000256" key="6">
    <source>
        <dbReference type="ARBA" id="ARBA00023717"/>
    </source>
</evidence>
<dbReference type="Gene3D" id="1.10.12.10">
    <property type="entry name" value="Lyase 2-enoyl-coa Hydratase, Chain A, domain 2"/>
    <property type="match status" value="1"/>
</dbReference>
<evidence type="ECO:0000256" key="1">
    <source>
        <dbReference type="ARBA" id="ARBA00002994"/>
    </source>
</evidence>
<comment type="function">
    <text evidence="1">Could possibly oxidize fatty acids using specific components.</text>
</comment>
<dbReference type="Proteomes" id="UP000467379">
    <property type="component" value="Plasmid pJCM12687"/>
</dbReference>
<dbReference type="EMBL" id="AP022607">
    <property type="protein sequence ID" value="BBZ15597.1"/>
    <property type="molecule type" value="Genomic_DNA"/>
</dbReference>
<evidence type="ECO:0000256" key="2">
    <source>
        <dbReference type="ARBA" id="ARBA00005254"/>
    </source>
</evidence>
<organism evidence="8 9">
    <name type="scientific">Mycobacterium branderi</name>
    <dbReference type="NCBI Taxonomy" id="43348"/>
    <lineage>
        <taxon>Bacteria</taxon>
        <taxon>Bacillati</taxon>
        <taxon>Actinomycetota</taxon>
        <taxon>Actinomycetes</taxon>
        <taxon>Mycobacteriales</taxon>
        <taxon>Mycobacteriaceae</taxon>
        <taxon>Mycobacterium</taxon>
    </lineage>
</organism>